<feature type="transmembrane region" description="Helical" evidence="1">
    <location>
        <begin position="60"/>
        <end position="83"/>
    </location>
</feature>
<name>A0A2K4FBH2_9STAP</name>
<feature type="transmembrane region" description="Helical" evidence="1">
    <location>
        <begin position="95"/>
        <end position="115"/>
    </location>
</feature>
<proteinExistence type="predicted"/>
<organism evidence="2 3">
    <name type="scientific">Staphylococcus argensis</name>
    <dbReference type="NCBI Taxonomy" id="1607738"/>
    <lineage>
        <taxon>Bacteria</taxon>
        <taxon>Bacillati</taxon>
        <taxon>Bacillota</taxon>
        <taxon>Bacilli</taxon>
        <taxon>Bacillales</taxon>
        <taxon>Staphylococcaceae</taxon>
        <taxon>Staphylococcus</taxon>
    </lineage>
</organism>
<sequence>MINYEKTIQNWSEKFFSIRRFILMILITVYIYDKFEMKISNNFISYNEIEMPYFMQTNALMLPLLSIIMNLLLVSIFELLLIFLKEENKKVIKAIYKVFVSLILIQINLTYLGLLKLQTFNAISKDLSHIYDNNILYICLIIAYILLWIITGKLYFKYLGIFYSKKSKKSKYIYT</sequence>
<feature type="transmembrane region" description="Helical" evidence="1">
    <location>
        <begin position="135"/>
        <end position="156"/>
    </location>
</feature>
<dbReference type="EMBL" id="PPPX01000016">
    <property type="protein sequence ID" value="POA08613.1"/>
    <property type="molecule type" value="Genomic_DNA"/>
</dbReference>
<evidence type="ECO:0000313" key="3">
    <source>
        <dbReference type="Proteomes" id="UP000242712"/>
    </source>
</evidence>
<feature type="transmembrane region" description="Helical" evidence="1">
    <location>
        <begin position="16"/>
        <end position="32"/>
    </location>
</feature>
<evidence type="ECO:0000256" key="1">
    <source>
        <dbReference type="SAM" id="Phobius"/>
    </source>
</evidence>
<protein>
    <submittedName>
        <fullName evidence="2">Uncharacterized protein</fullName>
    </submittedName>
</protein>
<keyword evidence="3" id="KW-1185">Reference proteome</keyword>
<keyword evidence="1" id="KW-0472">Membrane</keyword>
<accession>A0A2K4FBH2</accession>
<dbReference type="RefSeq" id="WP_103372368.1">
    <property type="nucleotide sequence ID" value="NZ_VDUB01000002.1"/>
</dbReference>
<keyword evidence="1" id="KW-0812">Transmembrane</keyword>
<dbReference type="AlphaFoldDB" id="A0A2K4FBH2"/>
<dbReference type="Proteomes" id="UP000242712">
    <property type="component" value="Unassembled WGS sequence"/>
</dbReference>
<evidence type="ECO:0000313" key="2">
    <source>
        <dbReference type="EMBL" id="POA08613.1"/>
    </source>
</evidence>
<keyword evidence="1" id="KW-1133">Transmembrane helix</keyword>
<gene>
    <name evidence="2" type="ORF">CD039_11135</name>
</gene>
<reference evidence="2 3" key="1">
    <citation type="submission" date="2017-08" db="EMBL/GenBank/DDBJ databases">
        <title>Draft genome sequences of 64 type strains of genus Staph aureus.</title>
        <authorList>
            <person name="Cole K."/>
            <person name="Golubchik T."/>
            <person name="Russell J."/>
            <person name="Foster D."/>
            <person name="Llewelyn M."/>
            <person name="Wilson D."/>
            <person name="Crook D."/>
            <person name="Paul J."/>
        </authorList>
    </citation>
    <scope>NUCLEOTIDE SEQUENCE [LARGE SCALE GENOMIC DNA]</scope>
    <source>
        <strain evidence="2 3">DSM 29875</strain>
    </source>
</reference>
<comment type="caution">
    <text evidence="2">The sequence shown here is derived from an EMBL/GenBank/DDBJ whole genome shotgun (WGS) entry which is preliminary data.</text>
</comment>